<organism evidence="3 4">
    <name type="scientific">Lichtheimia ornata</name>
    <dbReference type="NCBI Taxonomy" id="688661"/>
    <lineage>
        <taxon>Eukaryota</taxon>
        <taxon>Fungi</taxon>
        <taxon>Fungi incertae sedis</taxon>
        <taxon>Mucoromycota</taxon>
        <taxon>Mucoromycotina</taxon>
        <taxon>Mucoromycetes</taxon>
        <taxon>Mucorales</taxon>
        <taxon>Lichtheimiaceae</taxon>
        <taxon>Lichtheimia</taxon>
    </lineage>
</organism>
<evidence type="ECO:0000313" key="3">
    <source>
        <dbReference type="EMBL" id="KAJ8659198.1"/>
    </source>
</evidence>
<dbReference type="RefSeq" id="XP_058344111.1">
    <property type="nucleotide sequence ID" value="XM_058485284.1"/>
</dbReference>
<evidence type="ECO:0000256" key="1">
    <source>
        <dbReference type="SAM" id="MobiDB-lite"/>
    </source>
</evidence>
<comment type="caution">
    <text evidence="3">The sequence shown here is derived from an EMBL/GenBank/DDBJ whole genome shotgun (WGS) entry which is preliminary data.</text>
</comment>
<dbReference type="InterPro" id="IPR022542">
    <property type="entry name" value="FOCAD/RST1_DUF3730"/>
</dbReference>
<feature type="compositionally biased region" description="Low complexity" evidence="1">
    <location>
        <begin position="760"/>
        <end position="782"/>
    </location>
</feature>
<dbReference type="SUPFAM" id="SSF48371">
    <property type="entry name" value="ARM repeat"/>
    <property type="match status" value="1"/>
</dbReference>
<keyword evidence="4" id="KW-1185">Reference proteome</keyword>
<reference evidence="3 4" key="1">
    <citation type="submission" date="2023-03" db="EMBL/GenBank/DDBJ databases">
        <title>Genome sequence of Lichtheimia ornata CBS 291.66.</title>
        <authorList>
            <person name="Mohabir J.T."/>
            <person name="Shea T.P."/>
            <person name="Kurbessoian T."/>
            <person name="Berby B."/>
            <person name="Fontaine J."/>
            <person name="Livny J."/>
            <person name="Gnirke A."/>
            <person name="Stajich J.E."/>
            <person name="Cuomo C.A."/>
        </authorList>
    </citation>
    <scope>NUCLEOTIDE SEQUENCE [LARGE SCALE GENOMIC DNA]</scope>
    <source>
        <strain evidence="3">CBS 291.66</strain>
    </source>
</reference>
<name>A0AAD7Y008_9FUNG</name>
<dbReference type="GeneID" id="83212650"/>
<dbReference type="InterPro" id="IPR016024">
    <property type="entry name" value="ARM-type_fold"/>
</dbReference>
<proteinExistence type="predicted"/>
<protein>
    <recommendedName>
        <fullName evidence="2">DUF3730 domain-containing protein</fullName>
    </recommendedName>
</protein>
<dbReference type="Pfam" id="PF12530">
    <property type="entry name" value="DUF3730"/>
    <property type="match status" value="1"/>
</dbReference>
<sequence>MADHRFVEIHQTRSSTTVDKLWAALADTSLTPIAASNVCEKIVGKVLSNDLAFLDALLHLQNLVLTSTNKLKTSIFLRSISSLLHFHSRALYASVEFAVAASPSATVHPFIVISQQRPDLYDDLLQEADYLLNPPEGDDDDGDDGVSLLGSLDSFFDRILLSADVTRGTALLQRLSNPFPSMDQRLEIYYYISDVIKRYPTRRGTSLYLQLVDFLVGVFQIPDAPEEEVKAIATDIFFDLLCRSYDAATDGDWTLPFIQRLYRIIQSVDICSGQPLVSPNPHLFWASLSYLLMMVQTVRDQDVILSMMRDIIQAHSLGKMALVAILPLFQTWAEVVEEDALTKARKARALELLSFLNKAAENNEPSKSKILEEIQRDIPKYSIHGSMSHLITHVDQFLQDRHDWDTTMPLNKVSLAHSLLFTTPYVFNNEVAIRHKSMNRLSALSSTSTDMHSFKFPVFMLLLYLMRSHNAIAGDTFLYIYHTVFPSLVDLNDPVTTSKILQVILPMVQGSFQLQARDSTMAAIGFKVLVKMFERQPRVWHELKRVIANWILHRKSATRPEEKGAVQMELAVLTSMRDLCKHHSRQTAQDILPMAISLLQTCTNLNIASLAVIVQIMNACIRAELGEPRSLWTVAISYIAVFAKELPVHQVIVLWQGLCDFFSIVGDRDEVSEPYMEFKEAILDEFLEPLIASENDKVRSSALSALAHFQATDIQRILPEKAKQFTEQIIAAPDASHSAVLAKLISHELDHMRRGLFAEDTSSNKDTTNSSSEQSQTRSTRNAIGRKEDEAGAMVVKEWEQARTPPGLRAGYAVALLHVSNAHLVDRKTTTGGDDTLTKAKWYRCMTTSLADIGLTDHLMVRISSLSGWVSVFGAALVSEEATFELRGTQILKDLLARLEKSTVPGMTCNILLALAGFAITTTRLSPSFGSSCASQILDVLFAKYILSPDQSAGSIPTTLLMSDEVQFAAYFSLGYIASCTISNEKMASRILGMLVDDVTAEDNGRKIGAVVDLVQLARGYAAGHFTAALATWPTKTQGIDTLSKSGISTLLDYCNRPCQQISEGRALGIMMGWASNIHANDMQDVTWFAKETLKLFVEEGSTRNINPGILLGAPWVVAYSSGNGQYNEGLSVLEQAKNIALRDSTLSGYCYHFSIPIAHVKRVSMIASTDQTEASAQYMALLHNTLDINNITSLFEIGSLLGVDYLNPAVDPEVLLDEARKYDGGARLDILDKLMSTAGLSTPGGTATVGDLRTARIAAIVCGKVNQAAVDMRNASAIDQNTAGTNQVLLNASTEPKSYGRLNNNTSYLRAVFDSLTDLVRYPSSHGIQCMQTLIQSLSETPGPLPPVNWFQLLADISSVSQSLRAKCIEFASVHASTSMSLTEYIVSELTVCDPGVQRILTGELGLGKILELSGLPNRNVSGTGFKRRGMDAVTKKSSISEMRCIEIFEPYAKRLSKLPHDIQLTLLSTLCDHLPPIHETAEDEHMEMLIRTIRDMTYFNFTMPLITKDTGRYLGLGIEKLVYKAIDCSVLESEKLGQLTKQDAYIYTTAMAEMCRLKRTTRATQWITDVMRQLIVQKVDDSRTWNQVTRAMLQTECKSNEERIAWMVRMLDILIVIASDRSLESKTETIRQCVTCALRYTAMALWWWSNLKTQASSAAEDGFNRLVTSWESGYMLADIVARGDAHHAGQQQMIKRILRATSLIDDDYTKHVLIAAIQQCPPESLNQQSSEQIIKLLSELNRQ</sequence>
<dbReference type="Proteomes" id="UP001234581">
    <property type="component" value="Unassembled WGS sequence"/>
</dbReference>
<feature type="domain" description="DUF3730" evidence="2">
    <location>
        <begin position="486"/>
        <end position="706"/>
    </location>
</feature>
<accession>A0AAD7Y008</accession>
<evidence type="ECO:0000259" key="2">
    <source>
        <dbReference type="Pfam" id="PF12530"/>
    </source>
</evidence>
<feature type="region of interest" description="Disordered" evidence="1">
    <location>
        <begin position="758"/>
        <end position="787"/>
    </location>
</feature>
<evidence type="ECO:0000313" key="4">
    <source>
        <dbReference type="Proteomes" id="UP001234581"/>
    </source>
</evidence>
<dbReference type="EMBL" id="JARTCD010000020">
    <property type="protein sequence ID" value="KAJ8659198.1"/>
    <property type="molecule type" value="Genomic_DNA"/>
</dbReference>
<gene>
    <name evidence="3" type="ORF">O0I10_005237</name>
</gene>